<dbReference type="AlphaFoldDB" id="A0A0E9RKG8"/>
<reference evidence="1" key="1">
    <citation type="submission" date="2014-11" db="EMBL/GenBank/DDBJ databases">
        <authorList>
            <person name="Amaro Gonzalez C."/>
        </authorList>
    </citation>
    <scope>NUCLEOTIDE SEQUENCE</scope>
</reference>
<dbReference type="EMBL" id="GBXM01078978">
    <property type="protein sequence ID" value="JAH29599.1"/>
    <property type="molecule type" value="Transcribed_RNA"/>
</dbReference>
<evidence type="ECO:0000313" key="1">
    <source>
        <dbReference type="EMBL" id="JAH29599.1"/>
    </source>
</evidence>
<proteinExistence type="predicted"/>
<protein>
    <submittedName>
        <fullName evidence="1">Uncharacterized protein</fullName>
    </submittedName>
</protein>
<organism evidence="1">
    <name type="scientific">Anguilla anguilla</name>
    <name type="common">European freshwater eel</name>
    <name type="synonym">Muraena anguilla</name>
    <dbReference type="NCBI Taxonomy" id="7936"/>
    <lineage>
        <taxon>Eukaryota</taxon>
        <taxon>Metazoa</taxon>
        <taxon>Chordata</taxon>
        <taxon>Craniata</taxon>
        <taxon>Vertebrata</taxon>
        <taxon>Euteleostomi</taxon>
        <taxon>Actinopterygii</taxon>
        <taxon>Neopterygii</taxon>
        <taxon>Teleostei</taxon>
        <taxon>Anguilliformes</taxon>
        <taxon>Anguillidae</taxon>
        <taxon>Anguilla</taxon>
    </lineage>
</organism>
<reference evidence="1" key="2">
    <citation type="journal article" date="2015" name="Fish Shellfish Immunol.">
        <title>Early steps in the European eel (Anguilla anguilla)-Vibrio vulnificus interaction in the gills: Role of the RtxA13 toxin.</title>
        <authorList>
            <person name="Callol A."/>
            <person name="Pajuelo D."/>
            <person name="Ebbesson L."/>
            <person name="Teles M."/>
            <person name="MacKenzie S."/>
            <person name="Amaro C."/>
        </authorList>
    </citation>
    <scope>NUCLEOTIDE SEQUENCE</scope>
</reference>
<sequence length="33" mass="3369">MTNNNRVGSSPAVIFTPGPSGQQVLLISVSALI</sequence>
<accession>A0A0E9RKG8</accession>
<name>A0A0E9RKG8_ANGAN</name>